<name>A0ABN6P3M3_9PROT</name>
<feature type="compositionally biased region" description="Pro residues" evidence="1">
    <location>
        <begin position="173"/>
        <end position="230"/>
    </location>
</feature>
<evidence type="ECO:0000313" key="2">
    <source>
        <dbReference type="EMBL" id="BDG72333.1"/>
    </source>
</evidence>
<reference evidence="2 3" key="1">
    <citation type="journal article" date="2016" name="Microbes Environ.">
        <title>Phylogenetically diverse aerobic anoxygenic phototrophic bacteria isolated from epilithic biofilms in Tama river, Japan.</title>
        <authorList>
            <person name="Hirose S."/>
            <person name="Matsuura K."/>
            <person name="Haruta S."/>
        </authorList>
    </citation>
    <scope>NUCLEOTIDE SEQUENCE [LARGE SCALE GENOMIC DNA]</scope>
    <source>
        <strain evidence="2 3">S08</strain>
    </source>
</reference>
<evidence type="ECO:0000256" key="1">
    <source>
        <dbReference type="SAM" id="MobiDB-lite"/>
    </source>
</evidence>
<proteinExistence type="predicted"/>
<dbReference type="Proteomes" id="UP000831327">
    <property type="component" value="Chromosome"/>
</dbReference>
<feature type="region of interest" description="Disordered" evidence="1">
    <location>
        <begin position="120"/>
        <end position="238"/>
    </location>
</feature>
<evidence type="ECO:0000313" key="3">
    <source>
        <dbReference type="Proteomes" id="UP000831327"/>
    </source>
</evidence>
<accession>A0ABN6P3M3</accession>
<organism evidence="2 3">
    <name type="scientific">Roseomonas fluvialis</name>
    <dbReference type="NCBI Taxonomy" id="1750527"/>
    <lineage>
        <taxon>Bacteria</taxon>
        <taxon>Pseudomonadati</taxon>
        <taxon>Pseudomonadota</taxon>
        <taxon>Alphaproteobacteria</taxon>
        <taxon>Acetobacterales</taxon>
        <taxon>Roseomonadaceae</taxon>
        <taxon>Roseomonas</taxon>
    </lineage>
</organism>
<sequence length="238" mass="24311">MGQHARLRATSDSGYRFRVMRTEGGMTLGMGHVNVSHNGRGRAGGDQARPALLALLLLAACSPGQGPESIGPVFARITGPAFEGREPPPGTDQPFPNLGTIPARPAVADPAVRDALTAALAEDRQRSRNPLDPEMRPEPIRPAGTAGDASLPMRPPGAAPVAAAPRVPWETPGLPPPASPAAVPQPGPAPAPQTRPGPAAAPPPVMDNAPPPPPPAELLSPSAPPPPPPAELLAPRPR</sequence>
<feature type="compositionally biased region" description="Low complexity" evidence="1">
    <location>
        <begin position="159"/>
        <end position="168"/>
    </location>
</feature>
<protein>
    <submittedName>
        <fullName evidence="2">Uncharacterized protein</fullName>
    </submittedName>
</protein>
<keyword evidence="3" id="KW-1185">Reference proteome</keyword>
<gene>
    <name evidence="2" type="ORF">Rmf_22620</name>
</gene>
<feature type="compositionally biased region" description="Basic and acidic residues" evidence="1">
    <location>
        <begin position="121"/>
        <end position="139"/>
    </location>
</feature>
<dbReference type="EMBL" id="AP025637">
    <property type="protein sequence ID" value="BDG72333.1"/>
    <property type="molecule type" value="Genomic_DNA"/>
</dbReference>